<dbReference type="CDD" id="cd02020">
    <property type="entry name" value="CMPK"/>
    <property type="match status" value="1"/>
</dbReference>
<comment type="catalytic activity">
    <reaction evidence="6 8">
        <text>dCMP + ATP = dCDP + ADP</text>
        <dbReference type="Rhea" id="RHEA:25094"/>
        <dbReference type="ChEBI" id="CHEBI:30616"/>
        <dbReference type="ChEBI" id="CHEBI:57566"/>
        <dbReference type="ChEBI" id="CHEBI:58593"/>
        <dbReference type="ChEBI" id="CHEBI:456216"/>
        <dbReference type="EC" id="2.7.4.25"/>
    </reaction>
</comment>
<dbReference type="InterPro" id="IPR003136">
    <property type="entry name" value="Cytidylate_kin"/>
</dbReference>
<feature type="domain" description="Cytidylate kinase" evidence="9">
    <location>
        <begin position="23"/>
        <end position="236"/>
    </location>
</feature>
<keyword evidence="3 8" id="KW-0547">Nucleotide-binding</keyword>
<dbReference type="NCBIfam" id="TIGR00017">
    <property type="entry name" value="cmk"/>
    <property type="match status" value="1"/>
</dbReference>
<dbReference type="Pfam" id="PF02224">
    <property type="entry name" value="Cytidylate_kin"/>
    <property type="match status" value="1"/>
</dbReference>
<dbReference type="Proteomes" id="UP001179121">
    <property type="component" value="Chromosome"/>
</dbReference>
<dbReference type="InterPro" id="IPR027417">
    <property type="entry name" value="P-loop_NTPase"/>
</dbReference>
<evidence type="ECO:0000256" key="2">
    <source>
        <dbReference type="ARBA" id="ARBA00022679"/>
    </source>
</evidence>
<evidence type="ECO:0000256" key="3">
    <source>
        <dbReference type="ARBA" id="ARBA00022741"/>
    </source>
</evidence>
<dbReference type="HAMAP" id="MF_00238">
    <property type="entry name" value="Cytidyl_kinase_type1"/>
    <property type="match status" value="1"/>
</dbReference>
<keyword evidence="8" id="KW-0963">Cytoplasm</keyword>
<evidence type="ECO:0000256" key="6">
    <source>
        <dbReference type="ARBA" id="ARBA00047615"/>
    </source>
</evidence>
<proteinExistence type="inferred from homology"/>
<protein>
    <recommendedName>
        <fullName evidence="8">Cytidylate kinase</fullName>
        <shortName evidence="8">CK</shortName>
        <ecNumber evidence="8">2.7.4.25</ecNumber>
    </recommendedName>
    <alternativeName>
        <fullName evidence="8">Cytidine monophosphate kinase</fullName>
        <shortName evidence="8">CMP kinase</shortName>
    </alternativeName>
</protein>
<name>A0AA86T1U4_9BACT</name>
<keyword evidence="2 8" id="KW-0808">Transferase</keyword>
<sequence>MSIIHAQRAADPHGRAQRSSLVIAIDGPAGAGKSTVAKLLASRLGYLYLDTGALYRALAWKTKRASVASDDEAAVERLLATTLLEVRHQDGERMRVSVDGQDITDDLRAPDTSALASVISSLPAVREWLLPVQRKIAERGAVVAEGRDVGTRVFPAADVKFFLEATPEVRAQRRFRELAASGGPVSLEDTARDLVARDTRDRTRALAPLVPAPDALTIDTSNLDIEQVLQRMLAAVSAKL</sequence>
<dbReference type="Gene3D" id="3.40.50.300">
    <property type="entry name" value="P-loop containing nucleotide triphosphate hydrolases"/>
    <property type="match status" value="1"/>
</dbReference>
<evidence type="ECO:0000259" key="9">
    <source>
        <dbReference type="Pfam" id="PF02224"/>
    </source>
</evidence>
<dbReference type="KEGG" id="nti:DNFV4_00642"/>
<dbReference type="GO" id="GO:0005524">
    <property type="term" value="F:ATP binding"/>
    <property type="evidence" value="ECO:0007669"/>
    <property type="project" value="UniProtKB-UniRule"/>
</dbReference>
<gene>
    <name evidence="8" type="primary">cmk</name>
    <name evidence="10" type="ORF">DNFV4_00642</name>
</gene>
<dbReference type="SUPFAM" id="SSF52540">
    <property type="entry name" value="P-loop containing nucleoside triphosphate hydrolases"/>
    <property type="match status" value="1"/>
</dbReference>
<organism evidence="10 11">
    <name type="scientific">Nitrospira tepida</name>
    <dbReference type="NCBI Taxonomy" id="2973512"/>
    <lineage>
        <taxon>Bacteria</taxon>
        <taxon>Pseudomonadati</taxon>
        <taxon>Nitrospirota</taxon>
        <taxon>Nitrospiria</taxon>
        <taxon>Nitrospirales</taxon>
        <taxon>Nitrospiraceae</taxon>
        <taxon>Nitrospira</taxon>
    </lineage>
</organism>
<dbReference type="GO" id="GO:0036431">
    <property type="term" value="F:dCMP kinase activity"/>
    <property type="evidence" value="ECO:0007669"/>
    <property type="project" value="InterPro"/>
</dbReference>
<evidence type="ECO:0000256" key="5">
    <source>
        <dbReference type="ARBA" id="ARBA00022840"/>
    </source>
</evidence>
<evidence type="ECO:0000313" key="10">
    <source>
        <dbReference type="EMBL" id="CAI4030215.1"/>
    </source>
</evidence>
<dbReference type="EMBL" id="OX365700">
    <property type="protein sequence ID" value="CAI4030215.1"/>
    <property type="molecule type" value="Genomic_DNA"/>
</dbReference>
<evidence type="ECO:0000256" key="8">
    <source>
        <dbReference type="HAMAP-Rule" id="MF_00238"/>
    </source>
</evidence>
<keyword evidence="4 8" id="KW-0418">Kinase</keyword>
<evidence type="ECO:0000313" key="11">
    <source>
        <dbReference type="Proteomes" id="UP001179121"/>
    </source>
</evidence>
<dbReference type="InterPro" id="IPR011994">
    <property type="entry name" value="Cytidylate_kinase_dom"/>
</dbReference>
<feature type="binding site" evidence="8">
    <location>
        <begin position="27"/>
        <end position="35"/>
    </location>
    <ligand>
        <name>ATP</name>
        <dbReference type="ChEBI" id="CHEBI:30616"/>
    </ligand>
</feature>
<comment type="similarity">
    <text evidence="1 8">Belongs to the cytidylate kinase family. Type 1 subfamily.</text>
</comment>
<keyword evidence="5 8" id="KW-0067">ATP-binding</keyword>
<evidence type="ECO:0000256" key="7">
    <source>
        <dbReference type="ARBA" id="ARBA00048478"/>
    </source>
</evidence>
<dbReference type="RefSeq" id="WP_289267213.1">
    <property type="nucleotide sequence ID" value="NZ_OX365700.1"/>
</dbReference>
<reference evidence="10" key="1">
    <citation type="submission" date="2022-10" db="EMBL/GenBank/DDBJ databases">
        <authorList>
            <person name="Koch H."/>
        </authorList>
    </citation>
    <scope>NUCLEOTIDE SEQUENCE</scope>
    <source>
        <strain evidence="10">DNF</strain>
    </source>
</reference>
<dbReference type="EC" id="2.7.4.25" evidence="8"/>
<evidence type="ECO:0000256" key="1">
    <source>
        <dbReference type="ARBA" id="ARBA00009427"/>
    </source>
</evidence>
<comment type="subcellular location">
    <subcellularLocation>
        <location evidence="8">Cytoplasm</location>
    </subcellularLocation>
</comment>
<accession>A0AA86T1U4</accession>
<dbReference type="GO" id="GO:0005737">
    <property type="term" value="C:cytoplasm"/>
    <property type="evidence" value="ECO:0007669"/>
    <property type="project" value="UniProtKB-SubCell"/>
</dbReference>
<dbReference type="GO" id="GO:0006220">
    <property type="term" value="P:pyrimidine nucleotide metabolic process"/>
    <property type="evidence" value="ECO:0007669"/>
    <property type="project" value="UniProtKB-UniRule"/>
</dbReference>
<evidence type="ECO:0000256" key="4">
    <source>
        <dbReference type="ARBA" id="ARBA00022777"/>
    </source>
</evidence>
<dbReference type="AlphaFoldDB" id="A0AA86T1U4"/>
<keyword evidence="11" id="KW-1185">Reference proteome</keyword>
<comment type="catalytic activity">
    <reaction evidence="7 8">
        <text>CMP + ATP = CDP + ADP</text>
        <dbReference type="Rhea" id="RHEA:11600"/>
        <dbReference type="ChEBI" id="CHEBI:30616"/>
        <dbReference type="ChEBI" id="CHEBI:58069"/>
        <dbReference type="ChEBI" id="CHEBI:60377"/>
        <dbReference type="ChEBI" id="CHEBI:456216"/>
        <dbReference type="EC" id="2.7.4.25"/>
    </reaction>
</comment>